<feature type="coiled-coil region" evidence="1">
    <location>
        <begin position="299"/>
        <end position="338"/>
    </location>
</feature>
<dbReference type="InterPro" id="IPR056852">
    <property type="entry name" value="AK17A/B"/>
</dbReference>
<dbReference type="Pfam" id="PF25015">
    <property type="entry name" value="RBD_AKAP-17A"/>
    <property type="match status" value="1"/>
</dbReference>
<keyword evidence="1" id="KW-0175">Coiled coil</keyword>
<accession>A0A7M7KLW6</accession>
<dbReference type="RefSeq" id="XP_022662878.1">
    <property type="nucleotide sequence ID" value="XM_022807143.1"/>
</dbReference>
<protein>
    <recommendedName>
        <fullName evidence="4">A-kinase anchor protein 17A</fullName>
    </recommendedName>
</protein>
<dbReference type="GeneID" id="111251013"/>
<evidence type="ECO:0000256" key="1">
    <source>
        <dbReference type="SAM" id="Coils"/>
    </source>
</evidence>
<evidence type="ECO:0000313" key="3">
    <source>
        <dbReference type="Proteomes" id="UP000594260"/>
    </source>
</evidence>
<evidence type="ECO:0008006" key="4">
    <source>
        <dbReference type="Google" id="ProtNLM"/>
    </source>
</evidence>
<evidence type="ECO:0000313" key="2">
    <source>
        <dbReference type="EnsemblMetazoa" id="XP_022662878"/>
    </source>
</evidence>
<dbReference type="AlphaFoldDB" id="A0A7M7KLW6"/>
<dbReference type="InParanoid" id="A0A7M7KLW6"/>
<name>A0A7M7KLW6_VARDE</name>
<dbReference type="KEGG" id="vde:111251013"/>
<dbReference type="PANTHER" id="PTHR12484">
    <property type="entry name" value="B-LYMPHOCYTE ANTIGEN-RELATED"/>
    <property type="match status" value="1"/>
</dbReference>
<proteinExistence type="predicted"/>
<dbReference type="OMA" id="DCIYFEG"/>
<dbReference type="CTD" id="40699"/>
<dbReference type="Proteomes" id="UP000594260">
    <property type="component" value="Unplaced"/>
</dbReference>
<dbReference type="OrthoDB" id="1918237at2759"/>
<keyword evidence="3" id="KW-1185">Reference proteome</keyword>
<dbReference type="PANTHER" id="PTHR12484:SF4">
    <property type="entry name" value="A-KINASE ANCHOR PROTEIN 17A"/>
    <property type="match status" value="1"/>
</dbReference>
<organism evidence="2 3">
    <name type="scientific">Varroa destructor</name>
    <name type="common">Honeybee mite</name>
    <dbReference type="NCBI Taxonomy" id="109461"/>
    <lineage>
        <taxon>Eukaryota</taxon>
        <taxon>Metazoa</taxon>
        <taxon>Ecdysozoa</taxon>
        <taxon>Arthropoda</taxon>
        <taxon>Chelicerata</taxon>
        <taxon>Arachnida</taxon>
        <taxon>Acari</taxon>
        <taxon>Parasitiformes</taxon>
        <taxon>Mesostigmata</taxon>
        <taxon>Gamasina</taxon>
        <taxon>Dermanyssoidea</taxon>
        <taxon>Varroidae</taxon>
        <taxon>Varroa</taxon>
    </lineage>
</organism>
<sequence length="395" mass="45184">MASIHSCTDISDAVELEPSVGLYLKPICRANITLLLPASLAKHCISVSNWELQEKLREVARPITLVSLRVSKTTMDIVRFEAELSNRQDLKLLIERMDTAIKLQGWPESARVRCGEAKLVFPSRHDWEAFFRDAKGLDEMRPGERPDTLHIKGLPIKWFAERETSSGSSDIHPSLTVLHRVFRAIADVRCVDIPILDHRDREKLKSGEDSFGKIGSCDLVFDAYVQYREYVGFVKAMDALRGMKLLYRPPLRGDRSDTASSALTANIIVDFDKTGHLSDAKIRARSMQNAKTKKNLLNVIRKEQLKRKMREEKEALKKNKLESDERQLREEARRLCKRLIQLVAQKDYESSAASVRAPSAKELLLMQEQQLRERLLRKMHEKKGKMASVVRPIES</sequence>
<dbReference type="EnsemblMetazoa" id="XM_022807143">
    <property type="protein sequence ID" value="XP_022662878"/>
    <property type="gene ID" value="LOC111251013"/>
</dbReference>
<reference evidence="2" key="1">
    <citation type="submission" date="2021-01" db="UniProtKB">
        <authorList>
            <consortium name="EnsemblMetazoa"/>
        </authorList>
    </citation>
    <scope>IDENTIFICATION</scope>
</reference>